<dbReference type="GO" id="GO:0004534">
    <property type="term" value="F:5'-3' RNA exonuclease activity"/>
    <property type="evidence" value="ECO:0007669"/>
    <property type="project" value="TreeGrafter"/>
</dbReference>
<feature type="domain" description="Polymerase/histidinol phosphatase N-terminal" evidence="1">
    <location>
        <begin position="21"/>
        <end position="86"/>
    </location>
</feature>
<organism evidence="2 3">
    <name type="scientific">Alcanivorax profundi</name>
    <dbReference type="NCBI Taxonomy" id="2338368"/>
    <lineage>
        <taxon>Bacteria</taxon>
        <taxon>Pseudomonadati</taxon>
        <taxon>Pseudomonadota</taxon>
        <taxon>Gammaproteobacteria</taxon>
        <taxon>Oceanospirillales</taxon>
        <taxon>Alcanivoracaceae</taxon>
        <taxon>Alcanivorax</taxon>
    </lineage>
</organism>
<dbReference type="InterPro" id="IPR004013">
    <property type="entry name" value="PHP_dom"/>
</dbReference>
<dbReference type="Gene3D" id="3.20.20.140">
    <property type="entry name" value="Metal-dependent hydrolases"/>
    <property type="match status" value="1"/>
</dbReference>
<dbReference type="SUPFAM" id="SSF89550">
    <property type="entry name" value="PHP domain-like"/>
    <property type="match status" value="1"/>
</dbReference>
<gene>
    <name evidence="2" type="ORF">D4A39_04185</name>
</gene>
<evidence type="ECO:0000259" key="1">
    <source>
        <dbReference type="SMART" id="SM00481"/>
    </source>
</evidence>
<dbReference type="InterPro" id="IPR003141">
    <property type="entry name" value="Pol/His_phosphatase_N"/>
</dbReference>
<protein>
    <submittedName>
        <fullName evidence="2">PHP domain-containing protein</fullName>
    </submittedName>
</protein>
<comment type="caution">
    <text evidence="2">The sequence shown here is derived from an EMBL/GenBank/DDBJ whole genome shotgun (WGS) entry which is preliminary data.</text>
</comment>
<dbReference type="PANTHER" id="PTHR42924:SF3">
    <property type="entry name" value="POLYMERASE_HISTIDINOL PHOSPHATASE N-TERMINAL DOMAIN-CONTAINING PROTEIN"/>
    <property type="match status" value="1"/>
</dbReference>
<evidence type="ECO:0000313" key="3">
    <source>
        <dbReference type="Proteomes" id="UP000283734"/>
    </source>
</evidence>
<dbReference type="InterPro" id="IPR016195">
    <property type="entry name" value="Pol/histidinol_Pase-like"/>
</dbReference>
<evidence type="ECO:0000313" key="2">
    <source>
        <dbReference type="EMBL" id="RJG20043.1"/>
    </source>
</evidence>
<proteinExistence type="predicted"/>
<dbReference type="PANTHER" id="PTHR42924">
    <property type="entry name" value="EXONUCLEASE"/>
    <property type="match status" value="1"/>
</dbReference>
<dbReference type="GO" id="GO:0035312">
    <property type="term" value="F:5'-3' DNA exonuclease activity"/>
    <property type="evidence" value="ECO:0007669"/>
    <property type="project" value="TreeGrafter"/>
</dbReference>
<dbReference type="Pfam" id="PF02811">
    <property type="entry name" value="PHP"/>
    <property type="match status" value="1"/>
</dbReference>
<name>A0A418Y3I3_9GAMM</name>
<keyword evidence="3" id="KW-1185">Reference proteome</keyword>
<dbReference type="Proteomes" id="UP000283734">
    <property type="component" value="Unassembled WGS sequence"/>
</dbReference>
<dbReference type="Gene3D" id="1.10.150.650">
    <property type="match status" value="1"/>
</dbReference>
<reference evidence="2 3" key="1">
    <citation type="submission" date="2018-09" db="EMBL/GenBank/DDBJ databases">
        <title>Alcanivorax profundi sp. nov., isolated from 1000 m-depth seawater of the Mariana Trench.</title>
        <authorList>
            <person name="Liu J."/>
        </authorList>
    </citation>
    <scope>NUCLEOTIDE SEQUENCE [LARGE SCALE GENOMIC DNA]</scope>
    <source>
        <strain evidence="2 3">MTEO17</strain>
    </source>
</reference>
<dbReference type="AlphaFoldDB" id="A0A418Y3I3"/>
<dbReference type="SMART" id="SM00481">
    <property type="entry name" value="POLIIIAc"/>
    <property type="match status" value="1"/>
</dbReference>
<dbReference type="CDD" id="cd07438">
    <property type="entry name" value="PHP_HisPPase_AMP"/>
    <property type="match status" value="1"/>
</dbReference>
<dbReference type="OrthoDB" id="9804333at2"/>
<accession>A0A418Y3I3</accession>
<dbReference type="EMBL" id="QYYA01000001">
    <property type="protein sequence ID" value="RJG20043.1"/>
    <property type="molecule type" value="Genomic_DNA"/>
</dbReference>
<dbReference type="InterPro" id="IPR052018">
    <property type="entry name" value="PHP_domain"/>
</dbReference>
<sequence>MVTYRPVFDPEVPVDPSARCYDLHSHSLASDGALAPAALVDRAADYGVTHLALTDHDTLAGLEEAHDAAVRRGITLINGIELSVRHDGREFHVLGLWLDTDNARLNDRVASQQAARVNRAREIGRRLDRAAGLANSYERTCELAGTDAPGRPLFARYLEQAGRVRNSRHAFNRFLKQGQSAFVATPWCTMEEAIADIHAAGGLAVLAHPQAYGFTRKRLRQFLTAFKSAGGDGLEVAMPGLTRQQTELLNECWQYFDLQVSAGSDFHSPEQKWLALGRLPEVPAGAVPVWEGRLSS</sequence>